<keyword evidence="2" id="KW-1133">Transmembrane helix</keyword>
<protein>
    <submittedName>
        <fullName evidence="4">Cell division protein DamX</fullName>
    </submittedName>
</protein>
<evidence type="ECO:0000313" key="5">
    <source>
        <dbReference type="Proteomes" id="UP000509458"/>
    </source>
</evidence>
<keyword evidence="2" id="KW-0812">Transmembrane</keyword>
<evidence type="ECO:0000259" key="3">
    <source>
        <dbReference type="PROSITE" id="PS51724"/>
    </source>
</evidence>
<evidence type="ECO:0000256" key="2">
    <source>
        <dbReference type="SAM" id="Phobius"/>
    </source>
</evidence>
<name>A0A6T9XX78_ALTMA</name>
<keyword evidence="4" id="KW-0131">Cell cycle</keyword>
<dbReference type="PROSITE" id="PS51724">
    <property type="entry name" value="SPOR"/>
    <property type="match status" value="1"/>
</dbReference>
<keyword evidence="4" id="KW-0132">Cell division</keyword>
<evidence type="ECO:0000256" key="1">
    <source>
        <dbReference type="SAM" id="MobiDB-lite"/>
    </source>
</evidence>
<dbReference type="Proteomes" id="UP000509458">
    <property type="component" value="Chromosome"/>
</dbReference>
<dbReference type="InterPro" id="IPR036680">
    <property type="entry name" value="SPOR-like_sf"/>
</dbReference>
<feature type="transmembrane region" description="Helical" evidence="2">
    <location>
        <begin position="208"/>
        <end position="229"/>
    </location>
</feature>
<gene>
    <name evidence="4" type="ORF">ALFOR1_10390</name>
</gene>
<sequence length="505" mass="56337">MQSELHERLEYLVNYSSQLIFVSGESIAQQQKTLEAFVFQQHDDTEIAYLTAQDNMEPSDYRRQLCRQLLGQVVGSFVRPLNELLSDLNSHEGPILIAITQAHYLPDALLQELWDLVLQSRFAGNKQHLNVLLFANNAWAERAKQWLPAKNTETPLIISSQSVISEQPNYESDLDKMIASRREAFQAHLENRQRENTKTFTNPLKTKWFYAGVALVFLATFSGLIYWQYGEKLASIFSPISQQTLESNQTQVEPGSAYNKLIADGNGDERLNADEEKNREVTAAETQNDVGAQTGNVEIVSAPSVTPELTGQSTLDKPLENEIAENDSLITDWESAVSSLPDAGSLSETEGGNSNITSRAQSSNSSSVETSRGESNGQTAAENTQTALTNPQNTDTALSNDNVNQTSLQANQWISANDYAIQMLAMKSESVLNAFLRENNLVDQTRIYKTERYGGDWFVVVFREVYSSLSQAQQTRAALPEYPGRQNAFIKRGSQILAEIDRAQN</sequence>
<dbReference type="GO" id="GO:0042834">
    <property type="term" value="F:peptidoglycan binding"/>
    <property type="evidence" value="ECO:0007669"/>
    <property type="project" value="InterPro"/>
</dbReference>
<proteinExistence type="predicted"/>
<keyword evidence="2" id="KW-0472">Membrane</keyword>
<reference evidence="4 5" key="1">
    <citation type="submission" date="2020-06" db="EMBL/GenBank/DDBJ databases">
        <authorList>
            <person name="Duchaud E."/>
        </authorList>
    </citation>
    <scope>NUCLEOTIDE SEQUENCE [LARGE SCALE GENOMIC DNA]</scope>
    <source>
        <strain evidence="4">Alteromonas fortis</strain>
    </source>
</reference>
<dbReference type="GO" id="GO:0051301">
    <property type="term" value="P:cell division"/>
    <property type="evidence" value="ECO:0007669"/>
    <property type="project" value="UniProtKB-KW"/>
</dbReference>
<dbReference type="InterPro" id="IPR007730">
    <property type="entry name" value="SPOR-like_dom"/>
</dbReference>
<dbReference type="RefSeq" id="WP_179982158.1">
    <property type="nucleotide sequence ID" value="NZ_LR812090.1"/>
</dbReference>
<dbReference type="EMBL" id="LR812090">
    <property type="protein sequence ID" value="CAB9492432.1"/>
    <property type="molecule type" value="Genomic_DNA"/>
</dbReference>
<dbReference type="Gene3D" id="3.30.70.1070">
    <property type="entry name" value="Sporulation related repeat"/>
    <property type="match status" value="1"/>
</dbReference>
<feature type="region of interest" description="Disordered" evidence="1">
    <location>
        <begin position="340"/>
        <end position="382"/>
    </location>
</feature>
<organism evidence="4 5">
    <name type="scientific">Alteromonas macleodii</name>
    <name type="common">Pseudoalteromonas macleodii</name>
    <dbReference type="NCBI Taxonomy" id="28108"/>
    <lineage>
        <taxon>Bacteria</taxon>
        <taxon>Pseudomonadati</taxon>
        <taxon>Pseudomonadota</taxon>
        <taxon>Gammaproteobacteria</taxon>
        <taxon>Alteromonadales</taxon>
        <taxon>Alteromonadaceae</taxon>
        <taxon>Alteromonas/Salinimonas group</taxon>
        <taxon>Alteromonas</taxon>
    </lineage>
</organism>
<feature type="compositionally biased region" description="Polar residues" evidence="1">
    <location>
        <begin position="346"/>
        <end position="382"/>
    </location>
</feature>
<accession>A0A6T9XX78</accession>
<feature type="domain" description="SPOR" evidence="3">
    <location>
        <begin position="413"/>
        <end position="492"/>
    </location>
</feature>
<dbReference type="AlphaFoldDB" id="A0A6T9XX78"/>
<evidence type="ECO:0000313" key="4">
    <source>
        <dbReference type="EMBL" id="CAB9492432.1"/>
    </source>
</evidence>